<sequence length="311" mass="36806">MLGEIFYGKKKLMGNKMLRCSEKRRLSWSKERIQRERLHPNLHCMPQIFCEVVPEKDNKFFLLQQLFIILTGELSAAFKHNFSSISRLGCCTLCTIISFVSKSLILFLPPTMTLRLSMFRRLFASNPVQSFHPNSAMLQLNSATKDTPRPFAGLDMQKMYAFKFENTWNPSIKFPKSGYQGHVFGMPSVDAMNDREVAAFFDTDNYYKRHSFKQLWHYAKHPFAFVGLFQSIVVICLLPFVAFVLYLQAWEPMEKHIDPEDYYRDFAWHYNGPHLDHHAYEQYLEARRAVKWRNADINPRDWIPEKYRDMQ</sequence>
<comment type="caution">
    <text evidence="2">The sequence shown here is derived from an EMBL/GenBank/DDBJ whole genome shotgun (WGS) entry which is preliminary data.</text>
</comment>
<keyword evidence="1" id="KW-0812">Transmembrane</keyword>
<protein>
    <submittedName>
        <fullName evidence="2">Uncharacterized protein</fullName>
    </submittedName>
</protein>
<evidence type="ECO:0000313" key="3">
    <source>
        <dbReference type="Proteomes" id="UP000823046"/>
    </source>
</evidence>
<accession>A0ABQ7JCX1</accession>
<dbReference type="EMBL" id="JADAQX010000121">
    <property type="protein sequence ID" value="KAF8821829.1"/>
    <property type="molecule type" value="Genomic_DNA"/>
</dbReference>
<reference evidence="2 3" key="1">
    <citation type="journal article" date="2020" name="bioRxiv">
        <title>Metabolic contributions of an alphaproteobacterial endosymbiont in the apicomplexan Cardiosporidium cionae.</title>
        <authorList>
            <person name="Hunter E.S."/>
            <person name="Paight C.J."/>
            <person name="Lane C.E."/>
        </authorList>
    </citation>
    <scope>NUCLEOTIDE SEQUENCE [LARGE SCALE GENOMIC DNA]</scope>
    <source>
        <strain evidence="2">ESH_2018</strain>
    </source>
</reference>
<gene>
    <name evidence="2" type="ORF">IE077_001501</name>
</gene>
<keyword evidence="3" id="KW-1185">Reference proteome</keyword>
<organism evidence="2 3">
    <name type="scientific">Cardiosporidium cionae</name>
    <dbReference type="NCBI Taxonomy" id="476202"/>
    <lineage>
        <taxon>Eukaryota</taxon>
        <taxon>Sar</taxon>
        <taxon>Alveolata</taxon>
        <taxon>Apicomplexa</taxon>
        <taxon>Aconoidasida</taxon>
        <taxon>Nephromycida</taxon>
        <taxon>Cardiosporidium</taxon>
    </lineage>
</organism>
<keyword evidence="1" id="KW-0472">Membrane</keyword>
<proteinExistence type="predicted"/>
<keyword evidence="1" id="KW-1133">Transmembrane helix</keyword>
<feature type="transmembrane region" description="Helical" evidence="1">
    <location>
        <begin position="223"/>
        <end position="247"/>
    </location>
</feature>
<evidence type="ECO:0000256" key="1">
    <source>
        <dbReference type="SAM" id="Phobius"/>
    </source>
</evidence>
<evidence type="ECO:0000313" key="2">
    <source>
        <dbReference type="EMBL" id="KAF8821829.1"/>
    </source>
</evidence>
<dbReference type="Proteomes" id="UP000823046">
    <property type="component" value="Unassembled WGS sequence"/>
</dbReference>
<name>A0ABQ7JCX1_9APIC</name>